<evidence type="ECO:0000256" key="5">
    <source>
        <dbReference type="ARBA" id="ARBA00023002"/>
    </source>
</evidence>
<keyword evidence="11" id="KW-0547">Nucleotide-binding</keyword>
<dbReference type="PRINTS" id="PR00411">
    <property type="entry name" value="PNDRDTASEI"/>
</dbReference>
<evidence type="ECO:0000256" key="2">
    <source>
        <dbReference type="ARBA" id="ARBA00012608"/>
    </source>
</evidence>
<dbReference type="InterPro" id="IPR006258">
    <property type="entry name" value="Lipoamide_DH"/>
</dbReference>
<dbReference type="InterPro" id="IPR050151">
    <property type="entry name" value="Class-I_Pyr_Nuc-Dis_Oxidored"/>
</dbReference>
<dbReference type="GO" id="GO:0005737">
    <property type="term" value="C:cytoplasm"/>
    <property type="evidence" value="ECO:0007669"/>
    <property type="project" value="UniProtKB-ARBA"/>
</dbReference>
<dbReference type="PRINTS" id="PR00368">
    <property type="entry name" value="FADPNR"/>
</dbReference>
<evidence type="ECO:0000256" key="11">
    <source>
        <dbReference type="PIRSR" id="PIRSR000350-3"/>
    </source>
</evidence>
<dbReference type="InterPro" id="IPR036188">
    <property type="entry name" value="FAD/NAD-bd_sf"/>
</dbReference>
<protein>
    <recommendedName>
        <fullName evidence="2 13">Dihydrolipoyl dehydrogenase</fullName>
        <ecNumber evidence="2 13">1.8.1.4</ecNumber>
    </recommendedName>
</protein>
<keyword evidence="5 13" id="KW-0560">Oxidoreductase</keyword>
<dbReference type="PIRSF" id="PIRSF000350">
    <property type="entry name" value="Mercury_reductase_MerA"/>
    <property type="match status" value="1"/>
</dbReference>
<evidence type="ECO:0000313" key="14">
    <source>
        <dbReference type="EMBL" id="AQS86794.1"/>
    </source>
</evidence>
<evidence type="ECO:0000256" key="7">
    <source>
        <dbReference type="ARBA" id="ARBA00023157"/>
    </source>
</evidence>
<dbReference type="Pfam" id="PF02852">
    <property type="entry name" value="Pyr_redox_dim"/>
    <property type="match status" value="1"/>
</dbReference>
<evidence type="ECO:0000256" key="6">
    <source>
        <dbReference type="ARBA" id="ARBA00023027"/>
    </source>
</evidence>
<dbReference type="PROSITE" id="PS00076">
    <property type="entry name" value="PYRIDINE_REDOX_1"/>
    <property type="match status" value="1"/>
</dbReference>
<evidence type="ECO:0000256" key="10">
    <source>
        <dbReference type="PIRSR" id="PIRSR000350-2"/>
    </source>
</evidence>
<comment type="cofactor">
    <cofactor evidence="11 13">
        <name>FAD</name>
        <dbReference type="ChEBI" id="CHEBI:57692"/>
    </cofactor>
    <text evidence="11 13">Binds 1 FAD per subunit.</text>
</comment>
<reference evidence="14 15" key="1">
    <citation type="submission" date="2016-03" db="EMBL/GenBank/DDBJ databases">
        <title>Acetic acid bacteria sequencing.</title>
        <authorList>
            <person name="Brandt J."/>
            <person name="Jakob F."/>
            <person name="Vogel R.F."/>
        </authorList>
    </citation>
    <scope>NUCLEOTIDE SEQUENCE [LARGE SCALE GENOMIC DNA]</scope>
    <source>
        <strain evidence="14 15">NBRC 101099</strain>
    </source>
</reference>
<dbReference type="EMBL" id="CP014691">
    <property type="protein sequence ID" value="AQS86794.1"/>
    <property type="molecule type" value="Genomic_DNA"/>
</dbReference>
<proteinExistence type="inferred from homology"/>
<dbReference type="EC" id="1.8.1.4" evidence="2 13"/>
<evidence type="ECO:0000313" key="15">
    <source>
        <dbReference type="Proteomes" id="UP000188604"/>
    </source>
</evidence>
<dbReference type="InterPro" id="IPR012999">
    <property type="entry name" value="Pyr_OxRdtase_I_AS"/>
</dbReference>
<feature type="binding site" evidence="11">
    <location>
        <begin position="318"/>
        <end position="321"/>
    </location>
    <ligand>
        <name>FAD</name>
        <dbReference type="ChEBI" id="CHEBI:57692"/>
    </ligand>
</feature>
<dbReference type="KEGG" id="nch:A0U93_01185"/>
<dbReference type="InterPro" id="IPR023753">
    <property type="entry name" value="FAD/NAD-binding_dom"/>
</dbReference>
<dbReference type="PANTHER" id="PTHR22912:SF151">
    <property type="entry name" value="DIHYDROLIPOYL DEHYDROGENASE, MITOCHONDRIAL"/>
    <property type="match status" value="1"/>
</dbReference>
<name>A0A1U9KLX3_9PROT</name>
<evidence type="ECO:0000256" key="3">
    <source>
        <dbReference type="ARBA" id="ARBA00022630"/>
    </source>
</evidence>
<dbReference type="PANTHER" id="PTHR22912">
    <property type="entry name" value="DISULFIDE OXIDOREDUCTASE"/>
    <property type="match status" value="1"/>
</dbReference>
<dbReference type="SUPFAM" id="SSF51905">
    <property type="entry name" value="FAD/NAD(P)-binding domain"/>
    <property type="match status" value="1"/>
</dbReference>
<comment type="miscellaneous">
    <text evidence="13">The active site is a redox-active disulfide bond.</text>
</comment>
<dbReference type="Gene3D" id="3.50.50.60">
    <property type="entry name" value="FAD/NAD(P)-binding domain"/>
    <property type="match status" value="2"/>
</dbReference>
<dbReference type="InterPro" id="IPR004099">
    <property type="entry name" value="Pyr_nucl-diS_OxRdtase_dimer"/>
</dbReference>
<dbReference type="Gene3D" id="3.30.390.30">
    <property type="match status" value="1"/>
</dbReference>
<evidence type="ECO:0000256" key="13">
    <source>
        <dbReference type="RuleBase" id="RU003692"/>
    </source>
</evidence>
<evidence type="ECO:0000256" key="9">
    <source>
        <dbReference type="ARBA" id="ARBA00049187"/>
    </source>
</evidence>
<keyword evidence="7" id="KW-1015">Disulfide bond</keyword>
<dbReference type="Proteomes" id="UP000188604">
    <property type="component" value="Chromosome"/>
</dbReference>
<accession>A0A1U9KLX3</accession>
<dbReference type="FunFam" id="3.30.390.30:FF:000001">
    <property type="entry name" value="Dihydrolipoyl dehydrogenase"/>
    <property type="match status" value="1"/>
</dbReference>
<dbReference type="Pfam" id="PF07992">
    <property type="entry name" value="Pyr_redox_2"/>
    <property type="match status" value="1"/>
</dbReference>
<feature type="binding site" evidence="11">
    <location>
        <begin position="142"/>
        <end position="144"/>
    </location>
    <ligand>
        <name>FAD</name>
        <dbReference type="ChEBI" id="CHEBI:57692"/>
    </ligand>
</feature>
<dbReference type="GO" id="GO:1990234">
    <property type="term" value="C:transferase complex"/>
    <property type="evidence" value="ECO:0007669"/>
    <property type="project" value="UniProtKB-ARBA"/>
</dbReference>
<dbReference type="SUPFAM" id="SSF55424">
    <property type="entry name" value="FAD/NAD-linked reductases, dimerisation (C-terminal) domain"/>
    <property type="match status" value="1"/>
</dbReference>
<dbReference type="RefSeq" id="WP_245824997.1">
    <property type="nucleotide sequence ID" value="NZ_BJXS01000010.1"/>
</dbReference>
<comment type="similarity">
    <text evidence="1 13">Belongs to the class-I pyridine nucleotide-disulfide oxidoreductase family.</text>
</comment>
<feature type="binding site" evidence="11">
    <location>
        <position position="54"/>
    </location>
    <ligand>
        <name>FAD</name>
        <dbReference type="ChEBI" id="CHEBI:57692"/>
    </ligand>
</feature>
<dbReference type="GO" id="GO:0004148">
    <property type="term" value="F:dihydrolipoyl dehydrogenase (NADH) activity"/>
    <property type="evidence" value="ECO:0007669"/>
    <property type="project" value="UniProtKB-EC"/>
</dbReference>
<dbReference type="NCBIfam" id="TIGR01350">
    <property type="entry name" value="lipoamide_DH"/>
    <property type="match status" value="1"/>
</dbReference>
<dbReference type="FunFam" id="3.50.50.60:FF:000025">
    <property type="entry name" value="Dihydrolipoyl dehydrogenase"/>
    <property type="match status" value="1"/>
</dbReference>
<keyword evidence="4 11" id="KW-0274">FAD</keyword>
<feature type="active site" description="Proton acceptor" evidence="10">
    <location>
        <position position="444"/>
    </location>
</feature>
<sequence length="465" mass="49175">MAEQTDFDLAVIGAGPGGYVCALRAAQLGMRVLCVDRRATPGGTCLNIGCIPSKALLHASERLHEAQKDFATLGIDVTDVRADLARVMARKEKVVGDTVKGVGFLFKKNGVTFRHGTARITKPTELEIDGDRVTATHIVIATGSAPIALPGIEFDEQQVVSSTGALSLPEVPKQLVVVGAGVIGLELGSVWQRLGANVTVVEYTDQIASGFDRGLCTQFQRSLSKQGMTFRLSSRVTAIEKNPSGARVTYEPVQGGEKQTIEADVVLVAVGRRPVTDSLGLDTLGVTLDSSGRVQTDARYATNVDGIYAIGDVIVGPMLAHKAEEEGIALAEQLNGRAAHVRYDAIPSVIYTQPEFAMVGRTEEQLKADGIDYRIGSFPFMASARARAINATDGAVKVLACARTDKILGVHILGASAGELIGEATLAMEFGASAEDVARTCHAHPTLSEALKEAAMAAYDKPLHI</sequence>
<keyword evidence="6 11" id="KW-0520">NAD</keyword>
<dbReference type="InterPro" id="IPR001100">
    <property type="entry name" value="Pyr_nuc-diS_OxRdtase"/>
</dbReference>
<gene>
    <name evidence="14" type="ORF">A0U93_01185</name>
</gene>
<feature type="disulfide bond" description="Redox-active" evidence="12">
    <location>
        <begin position="45"/>
        <end position="50"/>
    </location>
</feature>
<dbReference type="GO" id="GO:0045333">
    <property type="term" value="P:cellular respiration"/>
    <property type="evidence" value="ECO:0007669"/>
    <property type="project" value="UniProtKB-ARBA"/>
</dbReference>
<feature type="binding site" evidence="11">
    <location>
        <position position="271"/>
    </location>
    <ligand>
        <name>NAD(+)</name>
        <dbReference type="ChEBI" id="CHEBI:57540"/>
    </ligand>
</feature>
<dbReference type="InterPro" id="IPR016156">
    <property type="entry name" value="FAD/NAD-linked_Rdtase_dimer_sf"/>
</dbReference>
<evidence type="ECO:0000256" key="1">
    <source>
        <dbReference type="ARBA" id="ARBA00007532"/>
    </source>
</evidence>
<dbReference type="AlphaFoldDB" id="A0A1U9KLX3"/>
<dbReference type="GO" id="GO:0006103">
    <property type="term" value="P:2-oxoglutarate metabolic process"/>
    <property type="evidence" value="ECO:0007669"/>
    <property type="project" value="TreeGrafter"/>
</dbReference>
<organism evidence="14 15">
    <name type="scientific">Neoasaia chiangmaiensis</name>
    <dbReference type="NCBI Taxonomy" id="320497"/>
    <lineage>
        <taxon>Bacteria</taxon>
        <taxon>Pseudomonadati</taxon>
        <taxon>Pseudomonadota</taxon>
        <taxon>Alphaproteobacteria</taxon>
        <taxon>Acetobacterales</taxon>
        <taxon>Acetobacteraceae</taxon>
        <taxon>Neoasaia</taxon>
    </lineage>
</organism>
<feature type="binding site" evidence="11">
    <location>
        <begin position="179"/>
        <end position="186"/>
    </location>
    <ligand>
        <name>NAD(+)</name>
        <dbReference type="ChEBI" id="CHEBI:57540"/>
    </ligand>
</feature>
<evidence type="ECO:0000256" key="4">
    <source>
        <dbReference type="ARBA" id="ARBA00022827"/>
    </source>
</evidence>
<dbReference type="GO" id="GO:0050660">
    <property type="term" value="F:flavin adenine dinucleotide binding"/>
    <property type="evidence" value="ECO:0007669"/>
    <property type="project" value="InterPro"/>
</dbReference>
<evidence type="ECO:0000256" key="8">
    <source>
        <dbReference type="ARBA" id="ARBA00023284"/>
    </source>
</evidence>
<comment type="catalytic activity">
    <reaction evidence="9 13">
        <text>N(6)-[(R)-dihydrolipoyl]-L-lysyl-[protein] + NAD(+) = N(6)-[(R)-lipoyl]-L-lysyl-[protein] + NADH + H(+)</text>
        <dbReference type="Rhea" id="RHEA:15045"/>
        <dbReference type="Rhea" id="RHEA-COMP:10474"/>
        <dbReference type="Rhea" id="RHEA-COMP:10475"/>
        <dbReference type="ChEBI" id="CHEBI:15378"/>
        <dbReference type="ChEBI" id="CHEBI:57540"/>
        <dbReference type="ChEBI" id="CHEBI:57945"/>
        <dbReference type="ChEBI" id="CHEBI:83099"/>
        <dbReference type="ChEBI" id="CHEBI:83100"/>
        <dbReference type="EC" id="1.8.1.4"/>
    </reaction>
</comment>
<dbReference type="STRING" id="320497.A0U93_01185"/>
<evidence type="ECO:0000256" key="12">
    <source>
        <dbReference type="PIRSR" id="PIRSR000350-4"/>
    </source>
</evidence>
<feature type="binding site" evidence="11">
    <location>
        <position position="202"/>
    </location>
    <ligand>
        <name>NAD(+)</name>
        <dbReference type="ChEBI" id="CHEBI:57540"/>
    </ligand>
</feature>
<keyword evidence="15" id="KW-1185">Reference proteome</keyword>
<keyword evidence="8 13" id="KW-0676">Redox-active center</keyword>
<keyword evidence="3 13" id="KW-0285">Flavoprotein</keyword>
<feature type="binding site" evidence="11">
    <location>
        <position position="312"/>
    </location>
    <ligand>
        <name>FAD</name>
        <dbReference type="ChEBI" id="CHEBI:57692"/>
    </ligand>
</feature>